<dbReference type="EMBL" id="JAUUTY010000002">
    <property type="protein sequence ID" value="KAK1686538.1"/>
    <property type="molecule type" value="Genomic_DNA"/>
</dbReference>
<dbReference type="AlphaFoldDB" id="A0AAD8X1X3"/>
<evidence type="ECO:0000259" key="2">
    <source>
        <dbReference type="PROSITE" id="PS50158"/>
    </source>
</evidence>
<proteinExistence type="predicted"/>
<feature type="domain" description="CCHC-type" evidence="2">
    <location>
        <begin position="12"/>
        <end position="28"/>
    </location>
</feature>
<dbReference type="SUPFAM" id="SSF57756">
    <property type="entry name" value="Retrovirus zinc finger-like domains"/>
    <property type="match status" value="1"/>
</dbReference>
<dbReference type="InterPro" id="IPR036875">
    <property type="entry name" value="Znf_CCHC_sf"/>
</dbReference>
<gene>
    <name evidence="3" type="ORF">QYE76_047386</name>
</gene>
<keyword evidence="4" id="KW-1185">Reference proteome</keyword>
<dbReference type="Proteomes" id="UP001231189">
    <property type="component" value="Unassembled WGS sequence"/>
</dbReference>
<reference evidence="3" key="1">
    <citation type="submission" date="2023-07" db="EMBL/GenBank/DDBJ databases">
        <title>A chromosome-level genome assembly of Lolium multiflorum.</title>
        <authorList>
            <person name="Chen Y."/>
            <person name="Copetti D."/>
            <person name="Kolliker R."/>
            <person name="Studer B."/>
        </authorList>
    </citation>
    <scope>NUCLEOTIDE SEQUENCE</scope>
    <source>
        <strain evidence="3">02402/16</strain>
        <tissue evidence="3">Leaf</tissue>
    </source>
</reference>
<dbReference type="Pfam" id="PF00098">
    <property type="entry name" value="zf-CCHC"/>
    <property type="match status" value="1"/>
</dbReference>
<sequence length="263" mass="29630">MAPSSSHAYGLRCYKCKQQGHRPRECPNLLCEVCKAKGHEAWHYTKPSAKTLYFDELQAQATKKPLTPTLHDEDCQGELKGEVEPSLALNNTMAPPIEDDLGGDGVEMVEHGNFPSTKEAHGDEKVEPTPICLIDELVRWHALALRIAACDQKSIGPSPRVSASRSSRLFRLYRVDGPRPRWVLAINTLSHARWDNHLHQPHRHLHPRRPQHAVTYEELPAELKKKHDEIKATLEADLIGSFQRTRPMASDGRGSHHKVHSMG</sequence>
<dbReference type="PROSITE" id="PS50158">
    <property type="entry name" value="ZF_CCHC"/>
    <property type="match status" value="1"/>
</dbReference>
<keyword evidence="1" id="KW-0479">Metal-binding</keyword>
<organism evidence="3 4">
    <name type="scientific">Lolium multiflorum</name>
    <name type="common">Italian ryegrass</name>
    <name type="synonym">Lolium perenne subsp. multiflorum</name>
    <dbReference type="NCBI Taxonomy" id="4521"/>
    <lineage>
        <taxon>Eukaryota</taxon>
        <taxon>Viridiplantae</taxon>
        <taxon>Streptophyta</taxon>
        <taxon>Embryophyta</taxon>
        <taxon>Tracheophyta</taxon>
        <taxon>Spermatophyta</taxon>
        <taxon>Magnoliopsida</taxon>
        <taxon>Liliopsida</taxon>
        <taxon>Poales</taxon>
        <taxon>Poaceae</taxon>
        <taxon>BOP clade</taxon>
        <taxon>Pooideae</taxon>
        <taxon>Poodae</taxon>
        <taxon>Poeae</taxon>
        <taxon>Poeae Chloroplast Group 2 (Poeae type)</taxon>
        <taxon>Loliodinae</taxon>
        <taxon>Loliinae</taxon>
        <taxon>Lolium</taxon>
    </lineage>
</organism>
<dbReference type="Gene3D" id="4.10.60.10">
    <property type="entry name" value="Zinc finger, CCHC-type"/>
    <property type="match status" value="1"/>
</dbReference>
<dbReference type="InterPro" id="IPR001878">
    <property type="entry name" value="Znf_CCHC"/>
</dbReference>
<protein>
    <recommendedName>
        <fullName evidence="2">CCHC-type domain-containing protein</fullName>
    </recommendedName>
</protein>
<evidence type="ECO:0000313" key="4">
    <source>
        <dbReference type="Proteomes" id="UP001231189"/>
    </source>
</evidence>
<dbReference type="SMART" id="SM00343">
    <property type="entry name" value="ZnF_C2HC"/>
    <property type="match status" value="1"/>
</dbReference>
<accession>A0AAD8X1X3</accession>
<dbReference type="GO" id="GO:0003676">
    <property type="term" value="F:nucleic acid binding"/>
    <property type="evidence" value="ECO:0007669"/>
    <property type="project" value="InterPro"/>
</dbReference>
<keyword evidence="1" id="KW-0863">Zinc-finger</keyword>
<evidence type="ECO:0000256" key="1">
    <source>
        <dbReference type="PROSITE-ProRule" id="PRU00047"/>
    </source>
</evidence>
<keyword evidence="1" id="KW-0862">Zinc</keyword>
<comment type="caution">
    <text evidence="3">The sequence shown here is derived from an EMBL/GenBank/DDBJ whole genome shotgun (WGS) entry which is preliminary data.</text>
</comment>
<evidence type="ECO:0000313" key="3">
    <source>
        <dbReference type="EMBL" id="KAK1686538.1"/>
    </source>
</evidence>
<name>A0AAD8X1X3_LOLMU</name>
<dbReference type="GO" id="GO:0008270">
    <property type="term" value="F:zinc ion binding"/>
    <property type="evidence" value="ECO:0007669"/>
    <property type="project" value="UniProtKB-KW"/>
</dbReference>